<comment type="similarity">
    <text evidence="1">Belongs to the glycosyl hydrolase 1 family.</text>
</comment>
<dbReference type="PROSITE" id="PS00572">
    <property type="entry name" value="GLYCOSYL_HYDROL_F1_1"/>
    <property type="match status" value="1"/>
</dbReference>
<dbReference type="EC" id="3.2.1.21" evidence="3"/>
<dbReference type="PRINTS" id="PR00131">
    <property type="entry name" value="GLHYDRLASE1"/>
</dbReference>
<organism evidence="9 10">
    <name type="scientific">Dreissena polymorpha</name>
    <name type="common">Zebra mussel</name>
    <name type="synonym">Mytilus polymorpha</name>
    <dbReference type="NCBI Taxonomy" id="45954"/>
    <lineage>
        <taxon>Eukaryota</taxon>
        <taxon>Metazoa</taxon>
        <taxon>Spiralia</taxon>
        <taxon>Lophotrochozoa</taxon>
        <taxon>Mollusca</taxon>
        <taxon>Bivalvia</taxon>
        <taxon>Autobranchia</taxon>
        <taxon>Heteroconchia</taxon>
        <taxon>Euheterodonta</taxon>
        <taxon>Imparidentia</taxon>
        <taxon>Neoheterodontei</taxon>
        <taxon>Myida</taxon>
        <taxon>Dreissenoidea</taxon>
        <taxon>Dreissenidae</taxon>
        <taxon>Dreissena</taxon>
    </lineage>
</organism>
<dbReference type="SUPFAM" id="SSF51445">
    <property type="entry name" value="(Trans)glycosidases"/>
    <property type="match status" value="4"/>
</dbReference>
<reference evidence="9" key="2">
    <citation type="submission" date="2020-11" db="EMBL/GenBank/DDBJ databases">
        <authorList>
            <person name="McCartney M.A."/>
            <person name="Auch B."/>
            <person name="Kono T."/>
            <person name="Mallez S."/>
            <person name="Becker A."/>
            <person name="Gohl D.M."/>
            <person name="Silverstein K.A.T."/>
            <person name="Koren S."/>
            <person name="Bechman K.B."/>
            <person name="Herman A."/>
            <person name="Abrahante J.E."/>
            <person name="Garbe J."/>
        </authorList>
    </citation>
    <scope>NUCLEOTIDE SEQUENCE</scope>
    <source>
        <strain evidence="9">Duluth1</strain>
        <tissue evidence="9">Whole animal</tissue>
    </source>
</reference>
<accession>A0A9D4N7U2</accession>
<evidence type="ECO:0000256" key="3">
    <source>
        <dbReference type="ARBA" id="ARBA00012744"/>
    </source>
</evidence>
<evidence type="ECO:0000256" key="6">
    <source>
        <dbReference type="ARBA" id="ARBA00023295"/>
    </source>
</evidence>
<name>A0A9D4N7U2_DREPO</name>
<keyword evidence="6 8" id="KW-0326">Glycosidase</keyword>
<dbReference type="PROSITE" id="PS00653">
    <property type="entry name" value="GLYCOSYL_HYDROL_F1_2"/>
    <property type="match status" value="3"/>
</dbReference>
<evidence type="ECO:0000256" key="2">
    <source>
        <dbReference type="ARBA" id="ARBA00011738"/>
    </source>
</evidence>
<reference evidence="9" key="1">
    <citation type="journal article" date="2019" name="bioRxiv">
        <title>The Genome of the Zebra Mussel, Dreissena polymorpha: A Resource for Invasive Species Research.</title>
        <authorList>
            <person name="McCartney M.A."/>
            <person name="Auch B."/>
            <person name="Kono T."/>
            <person name="Mallez S."/>
            <person name="Zhang Y."/>
            <person name="Obille A."/>
            <person name="Becker A."/>
            <person name="Abrahante J.E."/>
            <person name="Garbe J."/>
            <person name="Badalamenti J.P."/>
            <person name="Herman A."/>
            <person name="Mangelson H."/>
            <person name="Liachko I."/>
            <person name="Sullivan S."/>
            <person name="Sone E.D."/>
            <person name="Koren S."/>
            <person name="Silverstein K.A.T."/>
            <person name="Beckman K.B."/>
            <person name="Gohl D.M."/>
        </authorList>
    </citation>
    <scope>NUCLEOTIDE SEQUENCE</scope>
    <source>
        <strain evidence="9">Duluth1</strain>
        <tissue evidence="9">Whole animal</tissue>
    </source>
</reference>
<evidence type="ECO:0000313" key="9">
    <source>
        <dbReference type="EMBL" id="KAH3891378.1"/>
    </source>
</evidence>
<evidence type="ECO:0000256" key="5">
    <source>
        <dbReference type="ARBA" id="ARBA00023180"/>
    </source>
</evidence>
<dbReference type="FunFam" id="3.20.20.80:FF:000013">
    <property type="entry name" value="lactase-phlorizin hydrolase"/>
    <property type="match status" value="3"/>
</dbReference>
<evidence type="ECO:0000256" key="7">
    <source>
        <dbReference type="PROSITE-ProRule" id="PRU10055"/>
    </source>
</evidence>
<feature type="active site" description="Nucleophile" evidence="7">
    <location>
        <position position="1353"/>
    </location>
</feature>
<dbReference type="InterPro" id="IPR018120">
    <property type="entry name" value="Glyco_hydro_1_AS"/>
</dbReference>
<dbReference type="PANTHER" id="PTHR10353">
    <property type="entry name" value="GLYCOSYL HYDROLASE"/>
    <property type="match status" value="1"/>
</dbReference>
<dbReference type="Proteomes" id="UP000828390">
    <property type="component" value="Unassembled WGS sequence"/>
</dbReference>
<evidence type="ECO:0000256" key="8">
    <source>
        <dbReference type="RuleBase" id="RU004468"/>
    </source>
</evidence>
<dbReference type="InterPro" id="IPR033132">
    <property type="entry name" value="GH_1_N_CS"/>
</dbReference>
<dbReference type="EMBL" id="JAIWYP010000001">
    <property type="protein sequence ID" value="KAH3891378.1"/>
    <property type="molecule type" value="Genomic_DNA"/>
</dbReference>
<comment type="subunit">
    <text evidence="2">Homodimer.</text>
</comment>
<dbReference type="PANTHER" id="PTHR10353:SF36">
    <property type="entry name" value="LP05116P"/>
    <property type="match status" value="1"/>
</dbReference>
<evidence type="ECO:0000256" key="1">
    <source>
        <dbReference type="ARBA" id="ARBA00010838"/>
    </source>
</evidence>
<protein>
    <recommendedName>
        <fullName evidence="3">beta-glucosidase</fullName>
        <ecNumber evidence="3">3.2.1.21</ecNumber>
    </recommendedName>
</protein>
<dbReference type="Gene3D" id="3.20.20.80">
    <property type="entry name" value="Glycosidases"/>
    <property type="match status" value="4"/>
</dbReference>
<keyword evidence="4 8" id="KW-0378">Hydrolase</keyword>
<dbReference type="GO" id="GO:0008422">
    <property type="term" value="F:beta-glucosidase activity"/>
    <property type="evidence" value="ECO:0007669"/>
    <property type="project" value="TreeGrafter"/>
</dbReference>
<evidence type="ECO:0000256" key="4">
    <source>
        <dbReference type="ARBA" id="ARBA00022801"/>
    </source>
</evidence>
<keyword evidence="10" id="KW-1185">Reference proteome</keyword>
<proteinExistence type="inferred from homology"/>
<dbReference type="InterPro" id="IPR001360">
    <property type="entry name" value="Glyco_hydro_1"/>
</dbReference>
<dbReference type="Pfam" id="PF00232">
    <property type="entry name" value="Glyco_hydro_1"/>
    <property type="match status" value="4"/>
</dbReference>
<keyword evidence="5" id="KW-0325">Glycoprotein</keyword>
<comment type="caution">
    <text evidence="9">The sequence shown here is derived from an EMBL/GenBank/DDBJ whole genome shotgun (WGS) entry which is preliminary data.</text>
</comment>
<dbReference type="InterPro" id="IPR017853">
    <property type="entry name" value="GH"/>
</dbReference>
<evidence type="ECO:0000313" key="10">
    <source>
        <dbReference type="Proteomes" id="UP000828390"/>
    </source>
</evidence>
<dbReference type="GO" id="GO:0005975">
    <property type="term" value="P:carbohydrate metabolic process"/>
    <property type="evidence" value="ECO:0007669"/>
    <property type="project" value="InterPro"/>
</dbReference>
<gene>
    <name evidence="9" type="ORF">DPMN_015477</name>
</gene>
<sequence>MHQLVEENGFKPGYNARGGRGTAPDYVGKFLYGQFPADFEWSAGTSAYQIEGAASEGRKGESVWDRFAAQLGNINGGGSPSMAADSYQRYKEDVQLLRHLGVTSYRFSIAWSRIFPKGRGSVNQEGVNYYKRLIAELRVWNIKPIVTLYHLDLPQALHDEGGWMNTSTIDAFIQYANECFWQFGNEVNMWITINDPALVSSQGSLSGYLSGGRSTADTFMRAHNLLIAHARVYQLYTDNYWDAQNTGRIGLALNADWHEPQDEFRPSDWEAAERAMEATVGWFASPVLRGDYSQSLKNMIADRSIAMGEARSMLPEFNQEEKDSLNGSVDFFAANIFTGKVCTNDDSLTGFACTQNANWTSSASAWLKVVPWATRKSLNWIKRQYGDINIYVTANGVSDAGQHPHDPTRVEYIRENINEVLKATVLDGVNVKGYTAWSLIDEFEWNSGYTEKFGLYSVNFTDPTRTRTPKESAVVYRDIIANNGFVPESSSTTKNVSDFLYGRFPDGFSWIAATSAYQVEGASNEGGRGQTIWDTFSRTPGKIANNDNGDISADAFHHVFDDVRILKALKVTHYRFSIAWSRIYPQGTGAAPNREGVAYYNELIDTLLASGIRPMVTLYHWDLPQAIQDRGGWMNRSTSESFVQYADKCFELFGDRVRSWITLNEPYVVSLLGHETGKFAPGIRSNGTKTYIVSHNLIIAHALAYRLYESKYRSSQHGQVGIALNSDWWYPKNRLDPADWNAAERALEFQLGWFANPIFVDGDYPDVMRDYIDMKGKDSSGNSRLPHFTSEEKQAIKGSADFLGLNHYTSSLAAHNTCGHDEKGYNCDMEVQQSFDSAWPSSAASWLKINPEGIRRIASHIHRKYNGIALYVTENGLPDSNGTIHDQHRIDYLRSYANELLKAIQLDGCNVNGYAIWSLMDNFEWSSGYTEKFGLLHVNFSDPARKRTPKESAFWYRKLIENNGFVRLPPSPESDDFLYGRFPNDFIWSAATAAYQVEGAWNQGGRGPSIWDNFTHIPGKIVNSDTGDVATDSYHMYPEDINLLRSLKVTHYRFSISWSRIMPNGHATYINHEGVQYYNSLINMLLQSHIVPMITLFHWDLPQAIQVENGGWPNKTTAILFEQYADFCFREFGDRVKFWITINEPWVVAFLGYGNGQNAPGISESGTMDYLAAHTLILAHAKAYRLYERKYKAAQKGQVSITLNCDFAVPKDPTNILDLEAVDRRLEFHLGWFAHPIYVDGDYPPVMKLQVAQKSKEQGLHQSRLPVFTDEEKRLIKGSYDFFGLNQYTCARVADTTAPADGTYYNDMDVAADSDPSWQGSGSSWLFVTPFAHRGMVNWIRRQYGDVPIYITENGVSDTTGTLEDDHRVNFYRGYINELMKAINVDHVNVKGYTAWSLLDNFEWSRGYTERFGMHYVNFSDPIARPRTPKKSAVFYRETILRNGFPRDPVPRPSIPFETEFLYGTFPERFAWSVATASYQVEGAWDEDGTFSV</sequence>